<dbReference type="GO" id="GO:0006788">
    <property type="term" value="P:heme oxidation"/>
    <property type="evidence" value="ECO:0007669"/>
    <property type="project" value="InterPro"/>
</dbReference>
<dbReference type="Proteomes" id="UP000550707">
    <property type="component" value="Unassembled WGS sequence"/>
</dbReference>
<keyword evidence="5" id="KW-0256">Endoplasmic reticulum</keyword>
<evidence type="ECO:0000313" key="16">
    <source>
        <dbReference type="Proteomes" id="UP000550707"/>
    </source>
</evidence>
<comment type="subunit">
    <text evidence="10">Homodimer and higher order homooligomer. Oligomerization is crucial for its stability and function in the endoplasmic reticulum. Interacts with FLVCR2; this interaction is potentiated in the presence of heme.</text>
</comment>
<dbReference type="OrthoDB" id="652091at2759"/>
<feature type="transmembrane region" description="Helical" evidence="14">
    <location>
        <begin position="267"/>
        <end position="287"/>
    </location>
</feature>
<name>A0A7J8FYP9_MOLMO</name>
<evidence type="ECO:0000256" key="6">
    <source>
        <dbReference type="ARBA" id="ARBA00023002"/>
    </source>
</evidence>
<keyword evidence="14" id="KW-0472">Membrane</keyword>
<accession>A0A7J8FYP9</accession>
<keyword evidence="16" id="KW-1185">Reference proteome</keyword>
<dbReference type="GO" id="GO:0004392">
    <property type="term" value="F:heme oxygenase (decyclizing) activity"/>
    <property type="evidence" value="ECO:0007669"/>
    <property type="project" value="UniProtKB-EC"/>
</dbReference>
<dbReference type="AlphaFoldDB" id="A0A7J8FYP9"/>
<dbReference type="EMBL" id="JACASF010000010">
    <property type="protein sequence ID" value="KAF6452519.1"/>
    <property type="molecule type" value="Genomic_DNA"/>
</dbReference>
<keyword evidence="4" id="KW-0479">Metal-binding</keyword>
<dbReference type="PANTHER" id="PTHR10720">
    <property type="entry name" value="HEME OXYGENASE"/>
    <property type="match status" value="1"/>
</dbReference>
<protein>
    <recommendedName>
        <fullName evidence="9">Heme oxygenase 1</fullName>
        <ecNumber evidence="2">1.14.14.18</ecNumber>
    </recommendedName>
</protein>
<dbReference type="Pfam" id="PF01126">
    <property type="entry name" value="Heme_oxygenase"/>
    <property type="match status" value="1"/>
</dbReference>
<evidence type="ECO:0000256" key="1">
    <source>
        <dbReference type="ARBA" id="ARBA00006134"/>
    </source>
</evidence>
<evidence type="ECO:0000256" key="4">
    <source>
        <dbReference type="ARBA" id="ARBA00022723"/>
    </source>
</evidence>
<evidence type="ECO:0000256" key="11">
    <source>
        <dbReference type="ARBA" id="ARBA00047547"/>
    </source>
</evidence>
<dbReference type="InterPro" id="IPR002051">
    <property type="entry name" value="Haem_Oase"/>
</dbReference>
<dbReference type="GO" id="GO:0043922">
    <property type="term" value="P:host-mediated suppression of viral transcription"/>
    <property type="evidence" value="ECO:0007669"/>
    <property type="project" value="UniProtKB-ARBA"/>
</dbReference>
<evidence type="ECO:0000256" key="3">
    <source>
        <dbReference type="ARBA" id="ARBA00022617"/>
    </source>
</evidence>
<comment type="function">
    <text evidence="12">Catalyzes the oxidative cleavage of heme at the alpha-methene bridge carbon, released as carbon monoxide (CO), to generate biliverdin IXalpha, while releasing the central heme iron chelate as ferrous iron. Affords protection against programmed cell death and this cytoprotective effect relies on its ability to catabolize free heme and prevent it from sensitizing cells to undergo apoptosis.</text>
</comment>
<proteinExistence type="inferred from homology"/>
<evidence type="ECO:0000256" key="2">
    <source>
        <dbReference type="ARBA" id="ARBA00012360"/>
    </source>
</evidence>
<dbReference type="EC" id="1.14.14.18" evidence="2"/>
<dbReference type="Gene3D" id="1.20.910.10">
    <property type="entry name" value="Heme oxygenase-like"/>
    <property type="match status" value="1"/>
</dbReference>
<dbReference type="SUPFAM" id="SSF48613">
    <property type="entry name" value="Heme oxygenase-like"/>
    <property type="match status" value="1"/>
</dbReference>
<evidence type="ECO:0000256" key="12">
    <source>
        <dbReference type="ARBA" id="ARBA00059879"/>
    </source>
</evidence>
<evidence type="ECO:0000256" key="9">
    <source>
        <dbReference type="ARBA" id="ARBA00040247"/>
    </source>
</evidence>
<keyword evidence="14" id="KW-1133">Transmembrane helix</keyword>
<evidence type="ECO:0000313" key="15">
    <source>
        <dbReference type="EMBL" id="KAF6452519.1"/>
    </source>
</evidence>
<dbReference type="GO" id="GO:0005789">
    <property type="term" value="C:endoplasmic reticulum membrane"/>
    <property type="evidence" value="ECO:0007669"/>
    <property type="project" value="UniProtKB-SubCell"/>
</dbReference>
<evidence type="ECO:0000256" key="14">
    <source>
        <dbReference type="SAM" id="Phobius"/>
    </source>
</evidence>
<dbReference type="GO" id="GO:0006979">
    <property type="term" value="P:response to oxidative stress"/>
    <property type="evidence" value="ECO:0007669"/>
    <property type="project" value="TreeGrafter"/>
</dbReference>
<dbReference type="PROSITE" id="PS00593">
    <property type="entry name" value="HEME_OXYGENASE"/>
    <property type="match status" value="1"/>
</dbReference>
<reference evidence="15 16" key="1">
    <citation type="journal article" date="2020" name="Nature">
        <title>Six reference-quality genomes reveal evolution of bat adaptations.</title>
        <authorList>
            <person name="Jebb D."/>
            <person name="Huang Z."/>
            <person name="Pippel M."/>
            <person name="Hughes G.M."/>
            <person name="Lavrichenko K."/>
            <person name="Devanna P."/>
            <person name="Winkler S."/>
            <person name="Jermiin L.S."/>
            <person name="Skirmuntt E.C."/>
            <person name="Katzourakis A."/>
            <person name="Burkitt-Gray L."/>
            <person name="Ray D.A."/>
            <person name="Sullivan K.A.M."/>
            <person name="Roscito J.G."/>
            <person name="Kirilenko B.M."/>
            <person name="Davalos L.M."/>
            <person name="Corthals A.P."/>
            <person name="Power M.L."/>
            <person name="Jones G."/>
            <person name="Ransome R.D."/>
            <person name="Dechmann D.K.N."/>
            <person name="Locatelli A.G."/>
            <person name="Puechmaille S.J."/>
            <person name="Fedrigo O."/>
            <person name="Jarvis E.D."/>
            <person name="Hiller M."/>
            <person name="Vernes S.C."/>
            <person name="Myers E.W."/>
            <person name="Teeling E.C."/>
        </authorList>
    </citation>
    <scope>NUCLEOTIDE SEQUENCE [LARGE SCALE GENOMIC DNA]</scope>
    <source>
        <strain evidence="15">MMolMol1</strain>
        <tissue evidence="15">Muscle</tissue>
    </source>
</reference>
<keyword evidence="7" id="KW-0408">Iron</keyword>
<comment type="catalytic activity">
    <reaction evidence="11">
        <text>heme b + 3 reduced [NADPH--hemoprotein reductase] + 3 O2 = biliverdin IXalpha + CO + Fe(2+) + 3 oxidized [NADPH--hemoprotein reductase] + 3 H2O + H(+)</text>
        <dbReference type="Rhea" id="RHEA:21764"/>
        <dbReference type="Rhea" id="RHEA-COMP:11964"/>
        <dbReference type="Rhea" id="RHEA-COMP:11965"/>
        <dbReference type="ChEBI" id="CHEBI:15377"/>
        <dbReference type="ChEBI" id="CHEBI:15378"/>
        <dbReference type="ChEBI" id="CHEBI:15379"/>
        <dbReference type="ChEBI" id="CHEBI:17245"/>
        <dbReference type="ChEBI" id="CHEBI:29033"/>
        <dbReference type="ChEBI" id="CHEBI:57618"/>
        <dbReference type="ChEBI" id="CHEBI:57991"/>
        <dbReference type="ChEBI" id="CHEBI:58210"/>
        <dbReference type="ChEBI" id="CHEBI:60344"/>
        <dbReference type="EC" id="1.14.14.18"/>
    </reaction>
    <physiologicalReaction direction="left-to-right" evidence="11">
        <dbReference type="Rhea" id="RHEA:21765"/>
    </physiologicalReaction>
</comment>
<keyword evidence="14" id="KW-0812">Transmembrane</keyword>
<evidence type="ECO:0000256" key="7">
    <source>
        <dbReference type="ARBA" id="ARBA00023004"/>
    </source>
</evidence>
<keyword evidence="3" id="KW-0349">Heme</keyword>
<organism evidence="15 16">
    <name type="scientific">Molossus molossus</name>
    <name type="common">Pallas' mastiff bat</name>
    <name type="synonym">Vespertilio molossus</name>
    <dbReference type="NCBI Taxonomy" id="27622"/>
    <lineage>
        <taxon>Eukaryota</taxon>
        <taxon>Metazoa</taxon>
        <taxon>Chordata</taxon>
        <taxon>Craniata</taxon>
        <taxon>Vertebrata</taxon>
        <taxon>Euteleostomi</taxon>
        <taxon>Mammalia</taxon>
        <taxon>Eutheria</taxon>
        <taxon>Laurasiatheria</taxon>
        <taxon>Chiroptera</taxon>
        <taxon>Yangochiroptera</taxon>
        <taxon>Molossidae</taxon>
        <taxon>Molossus</taxon>
    </lineage>
</organism>
<gene>
    <name evidence="15" type="ORF">HJG59_006360</name>
</gene>
<dbReference type="InterPro" id="IPR018207">
    <property type="entry name" value="Haem_oxygenase_CS"/>
</dbReference>
<dbReference type="InterPro" id="IPR016053">
    <property type="entry name" value="Haem_Oase-like"/>
</dbReference>
<dbReference type="PANTHER" id="PTHR10720:SF1">
    <property type="entry name" value="HEME OXYGENASE 1"/>
    <property type="match status" value="1"/>
</dbReference>
<dbReference type="PRINTS" id="PR00088">
    <property type="entry name" value="HAEMOXYGNASE"/>
</dbReference>
<evidence type="ECO:0000256" key="5">
    <source>
        <dbReference type="ARBA" id="ARBA00022824"/>
    </source>
</evidence>
<dbReference type="CDD" id="cd00232">
    <property type="entry name" value="HemeO-like"/>
    <property type="match status" value="1"/>
</dbReference>
<dbReference type="GO" id="GO:1903901">
    <property type="term" value="P:negative regulation of viral life cycle"/>
    <property type="evidence" value="ECO:0007669"/>
    <property type="project" value="UniProtKB-ARBA"/>
</dbReference>
<dbReference type="GO" id="GO:0042167">
    <property type="term" value="P:heme catabolic process"/>
    <property type="evidence" value="ECO:0007669"/>
    <property type="project" value="TreeGrafter"/>
</dbReference>
<comment type="similarity">
    <text evidence="1">Belongs to the heme oxygenase family.</text>
</comment>
<sequence length="288" mass="33008">MERPQPDSMPQDLSEALKDATKEVHTQAENAEFMRNFQKGQVTREGFKLVMASLFHVYKALEEEIERNKENPVYTPLYFPEELHRMPALEQDLAFWFGPRWRETVPYTQATRLYVQRLHEVGRREPELLVAHAYTRYLGDLSGGQVLKKIAQKALDLPSSGEGLAFFTFPSIANATKFKQLYRSRMNSLEMTPEVRQKVIEEAKTAFLLNIQLFEELQELLSQKAEDQSPSQTAGLRRRAGSRTQDLTPVETPRGKPQPSVFSQAPLIRWVLTLSFLVATVAMGLYAM</sequence>
<dbReference type="InterPro" id="IPR016084">
    <property type="entry name" value="Haem_Oase-like_multi-hlx"/>
</dbReference>
<evidence type="ECO:0000256" key="13">
    <source>
        <dbReference type="SAM" id="MobiDB-lite"/>
    </source>
</evidence>
<feature type="region of interest" description="Disordered" evidence="13">
    <location>
        <begin position="224"/>
        <end position="259"/>
    </location>
</feature>
<evidence type="ECO:0000256" key="10">
    <source>
        <dbReference type="ARBA" id="ARBA00046441"/>
    </source>
</evidence>
<dbReference type="FunFam" id="1.20.910.10:FF:000001">
    <property type="entry name" value="Heme oxygenase 1"/>
    <property type="match status" value="1"/>
</dbReference>
<dbReference type="GO" id="GO:0046872">
    <property type="term" value="F:metal ion binding"/>
    <property type="evidence" value="ECO:0007669"/>
    <property type="project" value="UniProtKB-KW"/>
</dbReference>
<dbReference type="FunCoup" id="A0A7J8FYP9">
    <property type="interactions" value="130"/>
</dbReference>
<dbReference type="GO" id="GO:0020037">
    <property type="term" value="F:heme binding"/>
    <property type="evidence" value="ECO:0007669"/>
    <property type="project" value="TreeGrafter"/>
</dbReference>
<comment type="caution">
    <text evidence="15">The sequence shown here is derived from an EMBL/GenBank/DDBJ whole genome shotgun (WGS) entry which is preliminary data.</text>
</comment>
<evidence type="ECO:0000256" key="8">
    <source>
        <dbReference type="ARBA" id="ARBA00037869"/>
    </source>
</evidence>
<keyword evidence="6" id="KW-0560">Oxidoreductase</keyword>
<dbReference type="InParanoid" id="A0A7J8FYP9"/>
<comment type="subcellular location">
    <subcellularLocation>
        <location evidence="8">Endoplasmic reticulum membrane</location>
        <topology evidence="8">Single-pass type IV membrane protein</topology>
        <orientation evidence="8">Cytoplasmic side</orientation>
    </subcellularLocation>
</comment>